<name>A0AAN6IHB6_9EURO</name>
<evidence type="ECO:0008006" key="4">
    <source>
        <dbReference type="Google" id="ProtNLM"/>
    </source>
</evidence>
<evidence type="ECO:0000256" key="1">
    <source>
        <dbReference type="SAM" id="MobiDB-lite"/>
    </source>
</evidence>
<dbReference type="PANTHER" id="PTHR15615:SF36">
    <property type="entry name" value="PHO85 CYCLIN-5"/>
    <property type="match status" value="1"/>
</dbReference>
<dbReference type="GO" id="GO:0000307">
    <property type="term" value="C:cyclin-dependent protein kinase holoenzyme complex"/>
    <property type="evidence" value="ECO:0007669"/>
    <property type="project" value="TreeGrafter"/>
</dbReference>
<keyword evidence="3" id="KW-1185">Reference proteome</keyword>
<feature type="non-terminal residue" evidence="2">
    <location>
        <position position="747"/>
    </location>
</feature>
<gene>
    <name evidence="2" type="ORF">EDD36DRAFT_375267</name>
</gene>
<dbReference type="Gene3D" id="1.10.472.10">
    <property type="entry name" value="Cyclin-like"/>
    <property type="match status" value="1"/>
</dbReference>
<evidence type="ECO:0000313" key="3">
    <source>
        <dbReference type="Proteomes" id="UP001203852"/>
    </source>
</evidence>
<dbReference type="Pfam" id="PF08613">
    <property type="entry name" value="Cyclin"/>
    <property type="match status" value="1"/>
</dbReference>
<dbReference type="Proteomes" id="UP001203852">
    <property type="component" value="Unassembled WGS sequence"/>
</dbReference>
<feature type="compositionally biased region" description="Polar residues" evidence="1">
    <location>
        <begin position="426"/>
        <end position="440"/>
    </location>
</feature>
<organism evidence="2 3">
    <name type="scientific">Exophiala viscosa</name>
    <dbReference type="NCBI Taxonomy" id="2486360"/>
    <lineage>
        <taxon>Eukaryota</taxon>
        <taxon>Fungi</taxon>
        <taxon>Dikarya</taxon>
        <taxon>Ascomycota</taxon>
        <taxon>Pezizomycotina</taxon>
        <taxon>Eurotiomycetes</taxon>
        <taxon>Chaetothyriomycetidae</taxon>
        <taxon>Chaetothyriales</taxon>
        <taxon>Herpotrichiellaceae</taxon>
        <taxon>Exophiala</taxon>
    </lineage>
</organism>
<feature type="region of interest" description="Disordered" evidence="1">
    <location>
        <begin position="1"/>
        <end position="61"/>
    </location>
</feature>
<feature type="compositionally biased region" description="Polar residues" evidence="1">
    <location>
        <begin position="111"/>
        <end position="120"/>
    </location>
</feature>
<dbReference type="GO" id="GO:0019901">
    <property type="term" value="F:protein kinase binding"/>
    <property type="evidence" value="ECO:0007669"/>
    <property type="project" value="InterPro"/>
</dbReference>
<feature type="region of interest" description="Disordered" evidence="1">
    <location>
        <begin position="305"/>
        <end position="327"/>
    </location>
</feature>
<feature type="region of interest" description="Disordered" evidence="1">
    <location>
        <begin position="525"/>
        <end position="578"/>
    </location>
</feature>
<comment type="caution">
    <text evidence="2">The sequence shown here is derived from an EMBL/GenBank/DDBJ whole genome shotgun (WGS) entry which is preliminary data.</text>
</comment>
<dbReference type="PANTHER" id="PTHR15615">
    <property type="match status" value="1"/>
</dbReference>
<feature type="compositionally biased region" description="Polar residues" evidence="1">
    <location>
        <begin position="34"/>
        <end position="46"/>
    </location>
</feature>
<dbReference type="EMBL" id="MU404350">
    <property type="protein sequence ID" value="KAI1617468.1"/>
    <property type="molecule type" value="Genomic_DNA"/>
</dbReference>
<proteinExistence type="predicted"/>
<accession>A0AAN6IHB6</accession>
<feature type="compositionally biased region" description="Low complexity" evidence="1">
    <location>
        <begin position="551"/>
        <end position="578"/>
    </location>
</feature>
<feature type="region of interest" description="Disordered" evidence="1">
    <location>
        <begin position="622"/>
        <end position="642"/>
    </location>
</feature>
<reference evidence="2" key="1">
    <citation type="journal article" date="2022" name="bioRxiv">
        <title>Deciphering the potential niche of two novel black yeast fungi from a biological soil crust based on their genomes, phenotypes, and melanin regulation.</title>
        <authorList>
            <consortium name="DOE Joint Genome Institute"/>
            <person name="Carr E.C."/>
            <person name="Barton Q."/>
            <person name="Grambo S."/>
            <person name="Sullivan M."/>
            <person name="Renfro C.M."/>
            <person name="Kuo A."/>
            <person name="Pangilinan J."/>
            <person name="Lipzen A."/>
            <person name="Keymanesh K."/>
            <person name="Savage E."/>
            <person name="Barry K."/>
            <person name="Grigoriev I.V."/>
            <person name="Riekhof W.R."/>
            <person name="Harris S.S."/>
        </authorList>
    </citation>
    <scope>NUCLEOTIDE SEQUENCE</scope>
    <source>
        <strain evidence="2">JF 03-4F</strain>
    </source>
</reference>
<evidence type="ECO:0000313" key="2">
    <source>
        <dbReference type="EMBL" id="KAI1617468.1"/>
    </source>
</evidence>
<dbReference type="GO" id="GO:0005634">
    <property type="term" value="C:nucleus"/>
    <property type="evidence" value="ECO:0007669"/>
    <property type="project" value="TreeGrafter"/>
</dbReference>
<sequence length="747" mass="81717">DFDQGSIVSFDDDVSISDSAHDSQSSESSTSSSWTNATEPVELSQNDDTKGQAPAGHLELCSSPSEDQYCDSVKSVSSATSQPESLDESTFVPRVLSQCSADGLTRRTNSRRPTASTKSLSGPCRLKRDTDGTEHFVSLLIIFATRLITAIWPMSACPPMTSTCFNGAGVLPLRVFIQETLRRSKSSYSTLQVALYYLILLKAKLSCRPQNADADGEHGVERSRCRAMQCGRRMFLSALMLASKYLQDRNYSARAWSKISGLRSNEINENERNYLQIIDYELHVPKEYFDVWSKIVLSLSQLSREQPRCRPGSPGSSGYSSPGTGSSNSLVEMVSQVDLEEPSGHQVFSDSWWCGLIKRLDPCLVKDTNLAAEFLRRNLPQDDADHVASWTFDKPPSPPTSPESASGLYDMNFSDTLKPRSGEVPQGSTSRTPTQLSPAGTTELPMRPYLANLPTPQTTPRVADNCASPANSRPSLRCSASVDALRNMRRQCFTNANLERCPPPRPQGCALPSMRSLLRPAETYRENLSKSTTPCTSSPLSVITETTPGLTSRSRSSSISSNSSWTSTMRVGHGELSNSSLRRVRSSVDYYSGEELSTKVAEHQAATSSEVDAAQLLLSLSAHSETSSQSTTPTPSRLSEQGVLAVQPCSDGPRGHKRTLSKADHKLQAFVSLNLAAGPRSCDVVDDPLQPFYDTNPKQWQVPARSWAGPRRALPNATDNKRRCSIQQFTSAPDLAARYLKESMMAA</sequence>
<feature type="region of interest" description="Disordered" evidence="1">
    <location>
        <begin position="387"/>
        <end position="447"/>
    </location>
</feature>
<feature type="compositionally biased region" description="Low complexity" evidence="1">
    <location>
        <begin position="311"/>
        <end position="327"/>
    </location>
</feature>
<feature type="compositionally biased region" description="Low complexity" evidence="1">
    <location>
        <begin position="622"/>
        <end position="636"/>
    </location>
</feature>
<dbReference type="GO" id="GO:0016538">
    <property type="term" value="F:cyclin-dependent protein serine/threonine kinase regulator activity"/>
    <property type="evidence" value="ECO:0007669"/>
    <property type="project" value="TreeGrafter"/>
</dbReference>
<protein>
    <recommendedName>
        <fullName evidence="4">G1/S-specific cyclin Pcl5</fullName>
    </recommendedName>
</protein>
<dbReference type="CDD" id="cd20557">
    <property type="entry name" value="CYCLIN_ScPCL1-like"/>
    <property type="match status" value="1"/>
</dbReference>
<feature type="region of interest" description="Disordered" evidence="1">
    <location>
        <begin position="103"/>
        <end position="126"/>
    </location>
</feature>
<feature type="compositionally biased region" description="Polar residues" evidence="1">
    <location>
        <begin position="529"/>
        <end position="550"/>
    </location>
</feature>
<dbReference type="AlphaFoldDB" id="A0AAN6IHB6"/>
<feature type="compositionally biased region" description="Low complexity" evidence="1">
    <location>
        <begin position="16"/>
        <end position="33"/>
    </location>
</feature>
<feature type="non-terminal residue" evidence="2">
    <location>
        <position position="1"/>
    </location>
</feature>
<dbReference type="InterPro" id="IPR013922">
    <property type="entry name" value="Cyclin_PHO80-like"/>
</dbReference>